<feature type="chain" id="PRO_5046772893" description="Group 1 truncated hemoglobin" evidence="5">
    <location>
        <begin position="23"/>
        <end position="168"/>
    </location>
</feature>
<evidence type="ECO:0000313" key="6">
    <source>
        <dbReference type="EMBL" id="GLS00236.1"/>
    </source>
</evidence>
<dbReference type="Gene3D" id="1.10.490.10">
    <property type="entry name" value="Globins"/>
    <property type="match status" value="1"/>
</dbReference>
<name>A0ABQ6BI95_9CAUL</name>
<evidence type="ECO:0000256" key="2">
    <source>
        <dbReference type="ARBA" id="ARBA00022617"/>
    </source>
</evidence>
<dbReference type="SUPFAM" id="SSF46458">
    <property type="entry name" value="Globin-like"/>
    <property type="match status" value="1"/>
</dbReference>
<accession>A0ABQ6BI95</accession>
<dbReference type="Proteomes" id="UP001156921">
    <property type="component" value="Unassembled WGS sequence"/>
</dbReference>
<comment type="caution">
    <text evidence="6">The sequence shown here is derived from an EMBL/GenBank/DDBJ whole genome shotgun (WGS) entry which is preliminary data.</text>
</comment>
<dbReference type="InterPro" id="IPR009050">
    <property type="entry name" value="Globin-like_sf"/>
</dbReference>
<keyword evidence="4" id="KW-0408">Iron</keyword>
<evidence type="ECO:0000313" key="7">
    <source>
        <dbReference type="Proteomes" id="UP001156921"/>
    </source>
</evidence>
<evidence type="ECO:0000256" key="5">
    <source>
        <dbReference type="SAM" id="SignalP"/>
    </source>
</evidence>
<keyword evidence="2" id="KW-0349">Heme</keyword>
<dbReference type="CDD" id="cd00454">
    <property type="entry name" value="TrHb1_N"/>
    <property type="match status" value="1"/>
</dbReference>
<evidence type="ECO:0000256" key="1">
    <source>
        <dbReference type="ARBA" id="ARBA00022448"/>
    </source>
</evidence>
<keyword evidence="7" id="KW-1185">Reference proteome</keyword>
<gene>
    <name evidence="6" type="ORF">GCM10007859_02400</name>
</gene>
<keyword evidence="1" id="KW-0813">Transport</keyword>
<evidence type="ECO:0000256" key="3">
    <source>
        <dbReference type="ARBA" id="ARBA00022723"/>
    </source>
</evidence>
<evidence type="ECO:0008006" key="8">
    <source>
        <dbReference type="Google" id="ProtNLM"/>
    </source>
</evidence>
<dbReference type="InterPro" id="IPR012292">
    <property type="entry name" value="Globin/Proto"/>
</dbReference>
<dbReference type="InterPro" id="IPR001486">
    <property type="entry name" value="Hemoglobin_trunc"/>
</dbReference>
<proteinExistence type="predicted"/>
<protein>
    <recommendedName>
        <fullName evidence="8">Group 1 truncated hemoglobin</fullName>
    </recommendedName>
</protein>
<sequence>MIRKMTLTLAAAAAAFALPAMAQDPAHRPGEEAVDPYIVAEANAGVAPFEGTEMLEAFHGREGSDRIVDGMLDRSVADARIAEIFVATDMVRLRRTLKEQFCYILNGGCAYTGRSMQDAHDDIGLQPADMGALVEHLQDAMDAEGVPFRTQNRFLAKLAPMRRDVVTR</sequence>
<dbReference type="RefSeq" id="WP_284220252.1">
    <property type="nucleotide sequence ID" value="NZ_BSOY01000002.1"/>
</dbReference>
<keyword evidence="3" id="KW-0479">Metal-binding</keyword>
<reference evidence="7" key="1">
    <citation type="journal article" date="2019" name="Int. J. Syst. Evol. Microbiol.">
        <title>The Global Catalogue of Microorganisms (GCM) 10K type strain sequencing project: providing services to taxonomists for standard genome sequencing and annotation.</title>
        <authorList>
            <consortium name="The Broad Institute Genomics Platform"/>
            <consortium name="The Broad Institute Genome Sequencing Center for Infectious Disease"/>
            <person name="Wu L."/>
            <person name="Ma J."/>
        </authorList>
    </citation>
    <scope>NUCLEOTIDE SEQUENCE [LARGE SCALE GENOMIC DNA]</scope>
    <source>
        <strain evidence="7">NBRC 110107</strain>
    </source>
</reference>
<keyword evidence="5" id="KW-0732">Signal</keyword>
<dbReference type="EMBL" id="BSOY01000002">
    <property type="protein sequence ID" value="GLS00236.1"/>
    <property type="molecule type" value="Genomic_DNA"/>
</dbReference>
<organism evidence="6 7">
    <name type="scientific">Brevundimonas denitrificans</name>
    <dbReference type="NCBI Taxonomy" id="1443434"/>
    <lineage>
        <taxon>Bacteria</taxon>
        <taxon>Pseudomonadati</taxon>
        <taxon>Pseudomonadota</taxon>
        <taxon>Alphaproteobacteria</taxon>
        <taxon>Caulobacterales</taxon>
        <taxon>Caulobacteraceae</taxon>
        <taxon>Brevundimonas</taxon>
    </lineage>
</organism>
<evidence type="ECO:0000256" key="4">
    <source>
        <dbReference type="ARBA" id="ARBA00023004"/>
    </source>
</evidence>
<dbReference type="Pfam" id="PF01152">
    <property type="entry name" value="Bac_globin"/>
    <property type="match status" value="1"/>
</dbReference>
<feature type="signal peptide" evidence="5">
    <location>
        <begin position="1"/>
        <end position="22"/>
    </location>
</feature>